<evidence type="ECO:0000256" key="9">
    <source>
        <dbReference type="ARBA" id="ARBA00022806"/>
    </source>
</evidence>
<dbReference type="GO" id="GO:0005694">
    <property type="term" value="C:chromosome"/>
    <property type="evidence" value="ECO:0007669"/>
    <property type="project" value="TreeGrafter"/>
</dbReference>
<feature type="compositionally biased region" description="Polar residues" evidence="23">
    <location>
        <begin position="258"/>
        <end position="279"/>
    </location>
</feature>
<evidence type="ECO:0000256" key="11">
    <source>
        <dbReference type="ARBA" id="ARBA00022840"/>
    </source>
</evidence>
<dbReference type="Gene3D" id="1.10.10.10">
    <property type="entry name" value="Winged helix-like DNA-binding domain superfamily/Winged helix DNA-binding domain"/>
    <property type="match status" value="1"/>
</dbReference>
<evidence type="ECO:0000256" key="17">
    <source>
        <dbReference type="ARBA" id="ARBA00034808"/>
    </source>
</evidence>
<comment type="similarity">
    <text evidence="3">Belongs to the helicase family. RecQ subfamily.</text>
</comment>
<dbReference type="InterPro" id="IPR002464">
    <property type="entry name" value="DNA/RNA_helicase_DEAH_CS"/>
</dbReference>
<dbReference type="InterPro" id="IPR018982">
    <property type="entry name" value="RQC_domain"/>
</dbReference>
<dbReference type="InterPro" id="IPR004589">
    <property type="entry name" value="DNA_helicase_ATP-dep_RecQ"/>
</dbReference>
<dbReference type="SMART" id="SM00341">
    <property type="entry name" value="HRDC"/>
    <property type="match status" value="1"/>
</dbReference>
<dbReference type="GO" id="GO:0000724">
    <property type="term" value="P:double-strand break repair via homologous recombination"/>
    <property type="evidence" value="ECO:0007669"/>
    <property type="project" value="TreeGrafter"/>
</dbReference>
<evidence type="ECO:0000256" key="12">
    <source>
        <dbReference type="ARBA" id="ARBA00023125"/>
    </source>
</evidence>
<keyword evidence="15" id="KW-0539">Nucleus</keyword>
<evidence type="ECO:0000256" key="15">
    <source>
        <dbReference type="ARBA" id="ARBA00023242"/>
    </source>
</evidence>
<dbReference type="PROSITE" id="PS00690">
    <property type="entry name" value="DEAH_ATP_HELICASE"/>
    <property type="match status" value="1"/>
</dbReference>
<dbReference type="InterPro" id="IPR010997">
    <property type="entry name" value="HRDC-like_sf"/>
</dbReference>
<keyword evidence="14" id="KW-0413">Isomerase</keyword>
<accession>A0A182J183</accession>
<dbReference type="VEuPathDB" id="VectorBase:AATE009413"/>
<dbReference type="EnsemblMetazoa" id="AATE009413-RA">
    <property type="protein sequence ID" value="AATE009413-PA.1"/>
    <property type="gene ID" value="AATE009413"/>
</dbReference>
<dbReference type="CDD" id="cd18794">
    <property type="entry name" value="SF2_C_RecQ"/>
    <property type="match status" value="1"/>
</dbReference>
<evidence type="ECO:0000256" key="1">
    <source>
        <dbReference type="ARBA" id="ARBA00001947"/>
    </source>
</evidence>
<evidence type="ECO:0000256" key="5">
    <source>
        <dbReference type="ARBA" id="ARBA00022723"/>
    </source>
</evidence>
<keyword evidence="10" id="KW-0862">Zinc</keyword>
<feature type="compositionally biased region" description="Gly residues" evidence="23">
    <location>
        <begin position="1448"/>
        <end position="1491"/>
    </location>
</feature>
<dbReference type="FunFam" id="1.10.150.80:FF:000013">
    <property type="entry name" value="Bloom syndrome protein homolog"/>
    <property type="match status" value="1"/>
</dbReference>
<evidence type="ECO:0000256" key="16">
    <source>
        <dbReference type="ARBA" id="ARBA00034617"/>
    </source>
</evidence>
<dbReference type="InterPro" id="IPR002121">
    <property type="entry name" value="HRDC_dom"/>
</dbReference>
<protein>
    <recommendedName>
        <fullName evidence="20">RecQ-like DNA helicase BLM</fullName>
        <ecNumber evidence="17">5.6.2.4</ecNumber>
    </recommendedName>
    <alternativeName>
        <fullName evidence="21">Bloom syndrome protein homolog</fullName>
    </alternativeName>
    <alternativeName>
        <fullName evidence="18">DNA 3'-5' helicase BLM</fullName>
    </alternativeName>
    <alternativeName>
        <fullName evidence="22">RecQ helicase homolog</fullName>
    </alternativeName>
</protein>
<evidence type="ECO:0000256" key="23">
    <source>
        <dbReference type="SAM" id="MobiDB-lite"/>
    </source>
</evidence>
<dbReference type="PANTHER" id="PTHR13710:SF153">
    <property type="entry name" value="RECQ-LIKE DNA HELICASE BLM"/>
    <property type="match status" value="1"/>
</dbReference>
<keyword evidence="7" id="KW-0227">DNA damage</keyword>
<dbReference type="Pfam" id="PF09382">
    <property type="entry name" value="RQC"/>
    <property type="match status" value="1"/>
</dbReference>
<keyword evidence="8" id="KW-0378">Hydrolase</keyword>
<feature type="compositionally biased region" description="Low complexity" evidence="23">
    <location>
        <begin position="32"/>
        <end position="44"/>
    </location>
</feature>
<keyword evidence="5" id="KW-0479">Metal-binding</keyword>
<dbReference type="Pfam" id="PF16124">
    <property type="entry name" value="RecQ_Zn_bind"/>
    <property type="match status" value="1"/>
</dbReference>
<keyword evidence="12" id="KW-0238">DNA-binding</keyword>
<dbReference type="InterPro" id="IPR032284">
    <property type="entry name" value="RecQ_Zn-bd"/>
</dbReference>
<evidence type="ECO:0000256" key="3">
    <source>
        <dbReference type="ARBA" id="ARBA00005446"/>
    </source>
</evidence>
<name>A0A182J183_ANOAO</name>
<dbReference type="Pfam" id="PF00271">
    <property type="entry name" value="Helicase_C"/>
    <property type="match status" value="1"/>
</dbReference>
<dbReference type="InterPro" id="IPR001650">
    <property type="entry name" value="Helicase_C-like"/>
</dbReference>
<keyword evidence="11" id="KW-0067">ATP-binding</keyword>
<evidence type="ECO:0000256" key="4">
    <source>
        <dbReference type="ARBA" id="ARBA00022705"/>
    </source>
</evidence>
<dbReference type="PROSITE" id="PS51194">
    <property type="entry name" value="HELICASE_CTER"/>
    <property type="match status" value="1"/>
</dbReference>
<reference evidence="24" key="1">
    <citation type="submission" date="2022-08" db="UniProtKB">
        <authorList>
            <consortium name="EnsemblMetazoa"/>
        </authorList>
    </citation>
    <scope>IDENTIFICATION</scope>
    <source>
        <strain evidence="24">EBRO</strain>
    </source>
</reference>
<dbReference type="InterPro" id="IPR036388">
    <property type="entry name" value="WH-like_DNA-bd_sf"/>
</dbReference>
<keyword evidence="13" id="KW-0234">DNA repair</keyword>
<dbReference type="GO" id="GO:0007131">
    <property type="term" value="P:reciprocal meiotic recombination"/>
    <property type="evidence" value="ECO:0007669"/>
    <property type="project" value="UniProtKB-ARBA"/>
</dbReference>
<feature type="region of interest" description="Disordered" evidence="23">
    <location>
        <begin position="385"/>
        <end position="447"/>
    </location>
</feature>
<dbReference type="GO" id="GO:0003677">
    <property type="term" value="F:DNA binding"/>
    <property type="evidence" value="ECO:0007669"/>
    <property type="project" value="UniProtKB-KW"/>
</dbReference>
<evidence type="ECO:0000313" key="24">
    <source>
        <dbReference type="EnsemblMetazoa" id="AATE009413-PA.1"/>
    </source>
</evidence>
<dbReference type="Gene3D" id="1.10.150.80">
    <property type="entry name" value="HRDC domain"/>
    <property type="match status" value="1"/>
</dbReference>
<dbReference type="PROSITE" id="PS50967">
    <property type="entry name" value="HRDC"/>
    <property type="match status" value="1"/>
</dbReference>
<dbReference type="SMART" id="SM00956">
    <property type="entry name" value="RQC"/>
    <property type="match status" value="1"/>
</dbReference>
<evidence type="ECO:0000256" key="13">
    <source>
        <dbReference type="ARBA" id="ARBA00023204"/>
    </source>
</evidence>
<dbReference type="Gene3D" id="3.40.50.300">
    <property type="entry name" value="P-loop containing nucleotide triphosphate hydrolases"/>
    <property type="match status" value="2"/>
</dbReference>
<feature type="region of interest" description="Disordered" evidence="23">
    <location>
        <begin position="228"/>
        <end position="279"/>
    </location>
</feature>
<dbReference type="GO" id="GO:0005737">
    <property type="term" value="C:cytoplasm"/>
    <property type="evidence" value="ECO:0007669"/>
    <property type="project" value="TreeGrafter"/>
</dbReference>
<evidence type="ECO:0000256" key="21">
    <source>
        <dbReference type="ARBA" id="ARBA00076065"/>
    </source>
</evidence>
<dbReference type="STRING" id="41427.A0A182J183"/>
<feature type="compositionally biased region" description="Low complexity" evidence="23">
    <location>
        <begin position="243"/>
        <end position="252"/>
    </location>
</feature>
<proteinExistence type="inferred from homology"/>
<dbReference type="SMART" id="SM00490">
    <property type="entry name" value="HELICc"/>
    <property type="match status" value="1"/>
</dbReference>
<dbReference type="GO" id="GO:0043138">
    <property type="term" value="F:3'-5' DNA helicase activity"/>
    <property type="evidence" value="ECO:0007669"/>
    <property type="project" value="UniProtKB-EC"/>
</dbReference>
<dbReference type="GO" id="GO:0009378">
    <property type="term" value="F:four-way junction helicase activity"/>
    <property type="evidence" value="ECO:0007669"/>
    <property type="project" value="TreeGrafter"/>
</dbReference>
<evidence type="ECO:0000256" key="22">
    <source>
        <dbReference type="ARBA" id="ARBA00076271"/>
    </source>
</evidence>
<keyword evidence="4" id="KW-0235">DNA replication</keyword>
<sequence length="1491" mass="163803">MSKKGSTSSSRAGDPMKQTSLKSFVSKMPKTSCSESSSAPIESEPQITSTTSNEQLAINYSPSIFNQNVPSSKAAASVINLIVSDSDDSSRSPLKYSPATRKRLPPRNIFMEEIEKQASQNGHANGLDEFDCMVAKGDTPLKPINYDSIELNLADDVRYREATKRLEENLHKLSKTSPAKAVPTFEYKQSKASGSRFSLELRTDNVFGGSFNDDDPAPEEDDVFEMKKKTHSTSTPVGGSQGSAGAASGTSSRLPSKPSLQNHAEGGTSESLERSPSPSKSKRVYRFRFDGLDAYLGEVTDSEGFKTKSLHERDIRHNAPFLHATQLGLLERFYELLAQVPSESYRGLDASFDVECFERLKTTIESVRKKIKVNDRVLANMRRLSSKNKQAKTHTAEAREQSLNEPNSFSEVNAHHSISYDPPEENSLDGLDIIDSTLPKEPKRNGENLLMSEAEFDLLEKEYGGRSGANETRPPPEFVPRPTVGTVSGAVSVGPAKSGSGGAAFVFKKPIAATLLNNSDLSLMDISRGSLETRKLAASPLHANNVIVNDDDELEDDEVILNSLREAELADQGRSVHQPDLSAIDLITPDTSLRRVDRPRITFPAEPVPPPKPATVRDTQFIETVQTQLDNDGWQVYDPSMFNDSMEELVASGASMPGSSSSSAATGIQAPANSGIGRFHEGVRNDGITGEFDGMSYPHSARLQTVFKETFGLRTFRPIQLQVINATLLGKDCFVLMPTGGGKSLCYQLPALLTAGLTIVVSPLKSLILDQVQKLLSLDIPAGHLSGEASAADVQRIYDDLYSSCPELKLLYLTPEKISSSAKLQNLLSALHRRGLLGRIVIDEAHCVSAWGHDFRPDYKKLSVLRQQFPNVPIIALTATANPRVRMDVLAQLKLARDTRWFLCSFNRPNLKYLVLPKKGASTKTDMIELIRKRFPRDTGIVYCLSKKECDQLAEEFRRAGIRAKSYHAGLSDTVREATQKEWIGDRIKVVCATIAFGMGIDKPDVRYVLHFCMPKSIEGYYQESGRAGRDGETATCILYYNYSDMLRYRKMMDNDTSISMEAKQIHLHNLFRMVNYCENVTDCRRTQQLEYFAEHFTSAQCLENRETACDNCLMQGEYRALDVTNDCIMIAKAVRDLCGGRNRFTLLHLVEILKGSENKKILENGHNRTEYHGKLKGWERCDIQRLLRKLVIEEYLKEDLIFCNDIPQAYLRIGSKIESLVGRRVRIDFSIKEKRQARGKVAATTTTTTADARNAATDTQIGVVLRDLQTRCYNDLLEICRAIATQRNATLASIMNIQALKAMSEKLPESPAEMLALPHVTKANFEKYGKQLLEITQNYAAEKLCLLMDTQEEQEQAGKRDVFELSDGGGSSSDCSYGGADGTDWGSLARAASQGDAGGRSGGYKRRRSWGTGGGGGGARTKKFRRGTGRRKSAKSTPARKTAGSGTKRGGGAATGSSGRGGGRGRGGGSRGPPKDGGGGFGLLPMPGGY</sequence>
<comment type="catalytic activity">
    <reaction evidence="19">
        <text>ATP + H2O = ADP + phosphate + H(+)</text>
        <dbReference type="Rhea" id="RHEA:13065"/>
        <dbReference type="ChEBI" id="CHEBI:15377"/>
        <dbReference type="ChEBI" id="CHEBI:15378"/>
        <dbReference type="ChEBI" id="CHEBI:30616"/>
        <dbReference type="ChEBI" id="CHEBI:43474"/>
        <dbReference type="ChEBI" id="CHEBI:456216"/>
    </reaction>
</comment>
<dbReference type="SUPFAM" id="SSF47819">
    <property type="entry name" value="HRDC-like"/>
    <property type="match status" value="1"/>
</dbReference>
<dbReference type="SUPFAM" id="SSF52540">
    <property type="entry name" value="P-loop containing nucleoside triphosphate hydrolases"/>
    <property type="match status" value="2"/>
</dbReference>
<organism evidence="24">
    <name type="scientific">Anopheles atroparvus</name>
    <name type="common">European mosquito</name>
    <dbReference type="NCBI Taxonomy" id="41427"/>
    <lineage>
        <taxon>Eukaryota</taxon>
        <taxon>Metazoa</taxon>
        <taxon>Ecdysozoa</taxon>
        <taxon>Arthropoda</taxon>
        <taxon>Hexapoda</taxon>
        <taxon>Insecta</taxon>
        <taxon>Pterygota</taxon>
        <taxon>Neoptera</taxon>
        <taxon>Endopterygota</taxon>
        <taxon>Diptera</taxon>
        <taxon>Nematocera</taxon>
        <taxon>Culicoidea</taxon>
        <taxon>Culicidae</taxon>
        <taxon>Anophelinae</taxon>
        <taxon>Anopheles</taxon>
    </lineage>
</organism>
<comment type="subcellular location">
    <subcellularLocation>
        <location evidence="2">Nucleus</location>
    </subcellularLocation>
</comment>
<feature type="region of interest" description="Disordered" evidence="23">
    <location>
        <begin position="1"/>
        <end position="54"/>
    </location>
</feature>
<evidence type="ECO:0000256" key="2">
    <source>
        <dbReference type="ARBA" id="ARBA00004123"/>
    </source>
</evidence>
<dbReference type="FunFam" id="3.40.50.300:FF:000537">
    <property type="entry name" value="Bloom syndrome RecQ-like helicase"/>
    <property type="match status" value="1"/>
</dbReference>
<dbReference type="NCBIfam" id="TIGR00614">
    <property type="entry name" value="recQ_fam"/>
    <property type="match status" value="1"/>
</dbReference>
<dbReference type="GO" id="GO:0046872">
    <property type="term" value="F:metal ion binding"/>
    <property type="evidence" value="ECO:0007669"/>
    <property type="project" value="UniProtKB-KW"/>
</dbReference>
<dbReference type="EC" id="5.6.2.4" evidence="17"/>
<dbReference type="Pfam" id="PF00270">
    <property type="entry name" value="DEAD"/>
    <property type="match status" value="1"/>
</dbReference>
<evidence type="ECO:0000256" key="18">
    <source>
        <dbReference type="ARBA" id="ARBA00044542"/>
    </source>
</evidence>
<evidence type="ECO:0000256" key="7">
    <source>
        <dbReference type="ARBA" id="ARBA00022763"/>
    </source>
</evidence>
<feature type="region of interest" description="Disordered" evidence="23">
    <location>
        <begin position="1392"/>
        <end position="1491"/>
    </location>
</feature>
<evidence type="ECO:0000256" key="20">
    <source>
        <dbReference type="ARBA" id="ARBA00073450"/>
    </source>
</evidence>
<dbReference type="InterPro" id="IPR027417">
    <property type="entry name" value="P-loop_NTPase"/>
</dbReference>
<dbReference type="InterPro" id="IPR011545">
    <property type="entry name" value="DEAD/DEAH_box_helicase_dom"/>
</dbReference>
<dbReference type="GO" id="GO:0005634">
    <property type="term" value="C:nucleus"/>
    <property type="evidence" value="ECO:0007669"/>
    <property type="project" value="UniProtKB-SubCell"/>
</dbReference>
<dbReference type="InterPro" id="IPR044876">
    <property type="entry name" value="HRDC_dom_sf"/>
</dbReference>
<dbReference type="GO" id="GO:0016787">
    <property type="term" value="F:hydrolase activity"/>
    <property type="evidence" value="ECO:0007669"/>
    <property type="project" value="UniProtKB-KW"/>
</dbReference>
<dbReference type="FunFam" id="3.40.50.300:FF:000340">
    <property type="entry name" value="Bloom syndrome, RecQ helicase"/>
    <property type="match status" value="1"/>
</dbReference>
<comment type="cofactor">
    <cofactor evidence="1">
        <name>Zn(2+)</name>
        <dbReference type="ChEBI" id="CHEBI:29105"/>
    </cofactor>
</comment>
<keyword evidence="9" id="KW-0347">Helicase</keyword>
<evidence type="ECO:0000256" key="8">
    <source>
        <dbReference type="ARBA" id="ARBA00022801"/>
    </source>
</evidence>
<dbReference type="Pfam" id="PF00570">
    <property type="entry name" value="HRDC"/>
    <property type="match status" value="1"/>
</dbReference>
<dbReference type="GO" id="GO:0006260">
    <property type="term" value="P:DNA replication"/>
    <property type="evidence" value="ECO:0007669"/>
    <property type="project" value="UniProtKB-KW"/>
</dbReference>
<keyword evidence="6" id="KW-0547">Nucleotide-binding</keyword>
<dbReference type="PROSITE" id="PS51192">
    <property type="entry name" value="HELICASE_ATP_BIND_1"/>
    <property type="match status" value="1"/>
</dbReference>
<dbReference type="SMART" id="SM00487">
    <property type="entry name" value="DEXDc"/>
    <property type="match status" value="1"/>
</dbReference>
<dbReference type="InterPro" id="IPR014001">
    <property type="entry name" value="Helicase_ATP-bd"/>
</dbReference>
<feature type="compositionally biased region" description="Polar residues" evidence="23">
    <location>
        <begin position="45"/>
        <end position="54"/>
    </location>
</feature>
<dbReference type="PANTHER" id="PTHR13710">
    <property type="entry name" value="DNA HELICASE RECQ FAMILY MEMBER"/>
    <property type="match status" value="1"/>
</dbReference>
<dbReference type="FunFam" id="1.10.10.10:FF:000495">
    <property type="entry name" value="RecQ family helicase MusN"/>
    <property type="match status" value="1"/>
</dbReference>
<evidence type="ECO:0000256" key="19">
    <source>
        <dbReference type="ARBA" id="ARBA00049360"/>
    </source>
</evidence>
<evidence type="ECO:0000256" key="6">
    <source>
        <dbReference type="ARBA" id="ARBA00022741"/>
    </source>
</evidence>
<comment type="catalytic activity">
    <reaction evidence="16">
        <text>Couples ATP hydrolysis with the unwinding of duplex DNA by translocating in the 3'-5' direction.</text>
        <dbReference type="EC" id="5.6.2.4"/>
    </reaction>
</comment>
<feature type="compositionally biased region" description="Basic residues" evidence="23">
    <location>
        <begin position="1421"/>
        <end position="1435"/>
    </location>
</feature>
<evidence type="ECO:0000256" key="10">
    <source>
        <dbReference type="ARBA" id="ARBA00022833"/>
    </source>
</evidence>
<evidence type="ECO:0000256" key="14">
    <source>
        <dbReference type="ARBA" id="ARBA00023235"/>
    </source>
</evidence>
<dbReference type="GO" id="GO:0005524">
    <property type="term" value="F:ATP binding"/>
    <property type="evidence" value="ECO:0007669"/>
    <property type="project" value="UniProtKB-KW"/>
</dbReference>
<feature type="compositionally biased region" description="Polar residues" evidence="23">
    <location>
        <begin position="1"/>
        <end position="23"/>
    </location>
</feature>